<evidence type="ECO:0000313" key="4">
    <source>
        <dbReference type="EMBL" id="KKL69172.1"/>
    </source>
</evidence>
<sequence length="242" mass="26819">MLPTKSKKPKPADWPIAGEGAPETPQNAVGEPLADGAETSFEVDAYPASAVKRWLDIIVASLALGVLAPIWLLALILIKLDGPGPVILKQKRVGLGGRQFIFYKFRTMINGAENGISDRIPKGDLTKLLLSPRERNPSVTKIGWVLRKTTMDELPQLLNVIKGDMSLVGPRPDMPEIVAHWPPHFHERHKVKPGMTGLAQVNGRSDITHDQKIRYDLEYVRYHPISRDLVILLKTVALVLSK</sequence>
<evidence type="ECO:0000256" key="1">
    <source>
        <dbReference type="SAM" id="MobiDB-lite"/>
    </source>
</evidence>
<gene>
    <name evidence="4" type="ORF">LCGC14_2117600</name>
</gene>
<evidence type="ECO:0000259" key="3">
    <source>
        <dbReference type="Pfam" id="PF02397"/>
    </source>
</evidence>
<accession>A0A0F9H1F6</accession>
<dbReference type="InterPro" id="IPR003362">
    <property type="entry name" value="Bact_transf"/>
</dbReference>
<dbReference type="EMBL" id="LAZR01026300">
    <property type="protein sequence ID" value="KKL69172.1"/>
    <property type="molecule type" value="Genomic_DNA"/>
</dbReference>
<comment type="caution">
    <text evidence="4">The sequence shown here is derived from an EMBL/GenBank/DDBJ whole genome shotgun (WGS) entry which is preliminary data.</text>
</comment>
<feature type="domain" description="Bacterial sugar transferase" evidence="3">
    <location>
        <begin position="52"/>
        <end position="240"/>
    </location>
</feature>
<dbReference type="PANTHER" id="PTHR30576:SF10">
    <property type="entry name" value="SLL5057 PROTEIN"/>
    <property type="match status" value="1"/>
</dbReference>
<name>A0A0F9H1F6_9ZZZZ</name>
<reference evidence="4" key="1">
    <citation type="journal article" date="2015" name="Nature">
        <title>Complex archaea that bridge the gap between prokaryotes and eukaryotes.</title>
        <authorList>
            <person name="Spang A."/>
            <person name="Saw J.H."/>
            <person name="Jorgensen S.L."/>
            <person name="Zaremba-Niedzwiedzka K."/>
            <person name="Martijn J."/>
            <person name="Lind A.E."/>
            <person name="van Eijk R."/>
            <person name="Schleper C."/>
            <person name="Guy L."/>
            <person name="Ettema T.J."/>
        </authorList>
    </citation>
    <scope>NUCLEOTIDE SEQUENCE</scope>
</reference>
<keyword evidence="2" id="KW-0472">Membrane</keyword>
<feature type="region of interest" description="Disordered" evidence="1">
    <location>
        <begin position="1"/>
        <end position="28"/>
    </location>
</feature>
<organism evidence="4">
    <name type="scientific">marine sediment metagenome</name>
    <dbReference type="NCBI Taxonomy" id="412755"/>
    <lineage>
        <taxon>unclassified sequences</taxon>
        <taxon>metagenomes</taxon>
        <taxon>ecological metagenomes</taxon>
    </lineage>
</organism>
<dbReference type="AlphaFoldDB" id="A0A0F9H1F6"/>
<protein>
    <recommendedName>
        <fullName evidence="3">Bacterial sugar transferase domain-containing protein</fullName>
    </recommendedName>
</protein>
<dbReference type="GO" id="GO:0016780">
    <property type="term" value="F:phosphotransferase activity, for other substituted phosphate groups"/>
    <property type="evidence" value="ECO:0007669"/>
    <property type="project" value="TreeGrafter"/>
</dbReference>
<keyword evidence="2" id="KW-0812">Transmembrane</keyword>
<dbReference type="PANTHER" id="PTHR30576">
    <property type="entry name" value="COLANIC BIOSYNTHESIS UDP-GLUCOSE LIPID CARRIER TRANSFERASE"/>
    <property type="match status" value="1"/>
</dbReference>
<proteinExistence type="predicted"/>
<keyword evidence="2" id="KW-1133">Transmembrane helix</keyword>
<dbReference type="Pfam" id="PF02397">
    <property type="entry name" value="Bac_transf"/>
    <property type="match status" value="1"/>
</dbReference>
<evidence type="ECO:0000256" key="2">
    <source>
        <dbReference type="SAM" id="Phobius"/>
    </source>
</evidence>
<feature type="non-terminal residue" evidence="4">
    <location>
        <position position="242"/>
    </location>
</feature>
<feature type="transmembrane region" description="Helical" evidence="2">
    <location>
        <begin position="57"/>
        <end position="78"/>
    </location>
</feature>